<dbReference type="Proteomes" id="UP000144311">
    <property type="component" value="Segment"/>
</dbReference>
<dbReference type="GeneID" id="18158376"/>
<dbReference type="Pfam" id="PF05796">
    <property type="entry name" value="Chordopox_G2"/>
    <property type="match status" value="1"/>
</dbReference>
<dbReference type="InterPro" id="IPR008446">
    <property type="entry name" value="Chordopox_G2"/>
</dbReference>
<protein>
    <recommendedName>
        <fullName evidence="6">Late transcription elongation factor OPG087</fullName>
    </recommendedName>
</protein>
<evidence type="ECO:0000256" key="4">
    <source>
        <dbReference type="ARBA" id="ARBA00034664"/>
    </source>
</evidence>
<evidence type="ECO:0000256" key="2">
    <source>
        <dbReference type="ARBA" id="ARBA00022768"/>
    </source>
</evidence>
<proteinExistence type="inferred from homology"/>
<comment type="function">
    <text evidence="4">Involved in postreplicative transcription elongation on intermediate and late genes.</text>
</comment>
<keyword evidence="1" id="KW-0244">Early protein</keyword>
<dbReference type="OrthoDB" id="11309at10239"/>
<keyword evidence="8" id="KW-1185">Reference proteome</keyword>
<reference evidence="7 8" key="1">
    <citation type="submission" date="2011-10" db="EMBL/GenBank/DDBJ databases">
        <authorList>
            <person name="Darby A."/>
        </authorList>
    </citation>
    <scope>NUCLEOTIDE SEQUENCE [LARGE SCALE GENOMIC DNA]</scope>
    <source>
        <strain evidence="7">Red squirrel UK</strain>
    </source>
</reference>
<dbReference type="KEGG" id="vg:18158376"/>
<sequence>MPFRELILFHLTRFLLSGDESSLAEFSSLCQGFQVDARAVVEGLGERRFSRLAAQAAACRVCLPEVTLSFPEDALREVLRLRLSRFSRVVRATARLDPAMRGVAVVAGREVSVRDADERMMEFLEAEYDPELYRYSAERVTRVKTGARILACGVARVSFLAYAAANVVVNRDAAVVVTERCLDGLLRPENRHVLQGLFARGTGVNAALRRIFYFLEGGHSLYGAESMSDRSASKSILSASILPTTT</sequence>
<evidence type="ECO:0000256" key="1">
    <source>
        <dbReference type="ARBA" id="ARBA00022518"/>
    </source>
</evidence>
<dbReference type="RefSeq" id="YP_008658471.1">
    <property type="nucleotide sequence ID" value="NC_022563.1"/>
</dbReference>
<keyword evidence="3" id="KW-0648">Protein biosynthesis</keyword>
<evidence type="ECO:0000313" key="7">
    <source>
        <dbReference type="EMBL" id="CCD83229.1"/>
    </source>
</evidence>
<gene>
    <name evidence="7" type="primary">G2R</name>
    <name evidence="7" type="ORF">SQPV_0460</name>
</gene>
<dbReference type="EMBL" id="HE601899">
    <property type="protein sequence ID" value="CCD83229.1"/>
    <property type="molecule type" value="Genomic_DNA"/>
</dbReference>
<accession>U3UBG7</accession>
<organism evidence="7 8">
    <name type="scientific">Squirrelpox virus</name>
    <dbReference type="NCBI Taxonomy" id="240426"/>
    <lineage>
        <taxon>Viruses</taxon>
        <taxon>Varidnaviria</taxon>
        <taxon>Bamfordvirae</taxon>
        <taxon>Nucleocytoviricota</taxon>
        <taxon>Pokkesviricetes</taxon>
        <taxon>Chitovirales</taxon>
        <taxon>Poxviridae</taxon>
        <taxon>Chordopoxvirinae</taxon>
        <taxon>Sciuripoxvirus</taxon>
        <taxon>Sciuripoxvirus squirrelpox</taxon>
    </lineage>
</organism>
<comment type="similarity">
    <text evidence="5">Belongs to the orthopoxvirus OPG087 family.</text>
</comment>
<reference evidence="7 8" key="2">
    <citation type="submission" date="2013-10" db="EMBL/GenBank/DDBJ databases">
        <title>The genome of epidemic Squirrel Poxvirus reveals novel virulence genes.</title>
        <authorList>
            <person name="Darby A.C."/>
            <person name="McInnes C.J."/>
            <person name="Kjaer K.H."/>
            <person name="Wood A.R."/>
            <person name="Hughes M."/>
            <person name="Martensen P.M."/>
            <person name="Radford A.D."/>
            <person name="Hall N."/>
            <person name="Chantrey J."/>
        </authorList>
    </citation>
    <scope>NUCLEOTIDE SEQUENCE [LARGE SCALE GENOMIC DNA]</scope>
    <source>
        <strain evidence="7">Red squirrel UK</strain>
    </source>
</reference>
<evidence type="ECO:0000256" key="6">
    <source>
        <dbReference type="ARBA" id="ARBA00034831"/>
    </source>
</evidence>
<name>U3UBG7_9POXV</name>
<evidence type="ECO:0000256" key="3">
    <source>
        <dbReference type="ARBA" id="ARBA00022917"/>
    </source>
</evidence>
<keyword evidence="2 7" id="KW-0251">Elongation factor</keyword>
<evidence type="ECO:0000313" key="8">
    <source>
        <dbReference type="Proteomes" id="UP000144311"/>
    </source>
</evidence>
<evidence type="ECO:0000256" key="5">
    <source>
        <dbReference type="ARBA" id="ARBA00034755"/>
    </source>
</evidence>